<proteinExistence type="predicted"/>
<keyword evidence="4" id="KW-1185">Reference proteome</keyword>
<dbReference type="Proteomes" id="UP000812440">
    <property type="component" value="Chromosome 8_10"/>
</dbReference>
<feature type="region of interest" description="Disordered" evidence="1">
    <location>
        <begin position="14"/>
        <end position="75"/>
    </location>
</feature>
<dbReference type="Pfam" id="PF13873">
    <property type="entry name" value="Myb_DNA-bind_5"/>
    <property type="match status" value="1"/>
</dbReference>
<dbReference type="EMBL" id="JAACNH010000003">
    <property type="protein sequence ID" value="KAG8446279.1"/>
    <property type="molecule type" value="Genomic_DNA"/>
</dbReference>
<dbReference type="InterPro" id="IPR028002">
    <property type="entry name" value="Myb_DNA-bind_5"/>
</dbReference>
<accession>A0A8T2JM56</accession>
<evidence type="ECO:0000256" key="1">
    <source>
        <dbReference type="SAM" id="MobiDB-lite"/>
    </source>
</evidence>
<evidence type="ECO:0000259" key="2">
    <source>
        <dbReference type="Pfam" id="PF13873"/>
    </source>
</evidence>
<evidence type="ECO:0000313" key="4">
    <source>
        <dbReference type="Proteomes" id="UP000812440"/>
    </source>
</evidence>
<gene>
    <name evidence="3" type="ORF">GDO86_013928</name>
</gene>
<feature type="domain" description="Myb/SANT-like DNA-binding" evidence="2">
    <location>
        <begin position="160"/>
        <end position="237"/>
    </location>
</feature>
<dbReference type="PANTHER" id="PTHR23098">
    <property type="entry name" value="AGAP001331-PA-RELATED"/>
    <property type="match status" value="1"/>
</dbReference>
<dbReference type="OrthoDB" id="9901662at2759"/>
<comment type="caution">
    <text evidence="3">The sequence shown here is derived from an EMBL/GenBank/DDBJ whole genome shotgun (WGS) entry which is preliminary data.</text>
</comment>
<reference evidence="3" key="1">
    <citation type="thesis" date="2020" institute="ProQuest LLC" country="789 East Eisenhower Parkway, Ann Arbor, MI, USA">
        <title>Comparative Genomics and Chromosome Evolution.</title>
        <authorList>
            <person name="Mudd A.B."/>
        </authorList>
    </citation>
    <scope>NUCLEOTIDE SEQUENCE</scope>
    <source>
        <strain evidence="3">Female2</strain>
        <tissue evidence="3">Blood</tissue>
    </source>
</reference>
<organism evidence="3 4">
    <name type="scientific">Hymenochirus boettgeri</name>
    <name type="common">Congo dwarf clawed frog</name>
    <dbReference type="NCBI Taxonomy" id="247094"/>
    <lineage>
        <taxon>Eukaryota</taxon>
        <taxon>Metazoa</taxon>
        <taxon>Chordata</taxon>
        <taxon>Craniata</taxon>
        <taxon>Vertebrata</taxon>
        <taxon>Euteleostomi</taxon>
        <taxon>Amphibia</taxon>
        <taxon>Batrachia</taxon>
        <taxon>Anura</taxon>
        <taxon>Pipoidea</taxon>
        <taxon>Pipidae</taxon>
        <taxon>Pipinae</taxon>
        <taxon>Hymenochirus</taxon>
    </lineage>
</organism>
<dbReference type="AlphaFoldDB" id="A0A8T2JM56"/>
<dbReference type="GO" id="GO:0005634">
    <property type="term" value="C:nucleus"/>
    <property type="evidence" value="ECO:0007669"/>
    <property type="project" value="TreeGrafter"/>
</dbReference>
<name>A0A8T2JM56_9PIPI</name>
<dbReference type="PANTHER" id="PTHR23098:SF20">
    <property type="match status" value="1"/>
</dbReference>
<sequence length="491" mass="55188">MAAKTMTPKMSYFFNGSEDILDSKEDSDQSSSESSPKVKTPQREPYMTRRKSQMAVSQVSDEKHSEASTSCHSSYSEDVFNGQIPKSSDSIPPVHHSPFKVNTTTICTTVKSEGEWEHVEEKKGIREERNIRRGQAHSWGASAAQLVPVLSRWQAKVHKRKARFNPEELAIVAEELSIHNKLLFRAQHNLADVQRKAHKWAEILRQVNAVSITHRTIGDIKKRWHKLRRTTKKKLLQIRRELQEKGAEETHLTKFEEMAARTMTPQMIYGVTEGLNAMESEEEVHIPVLANGLQGEACEITHVVSCEDDLTNEADAQNNLRLLLKMVPSASTNSLELGAEDPERPPSVIAAPDAPIGFPGHSPTTHIRGIQPIEIAMQPDLLAHHVGQLVESIREHNDLLRSQRSNELLMESRMVCLESAVKTMVQTNHALIQAQARHTQELGHLTQAVCQLVEQMAASRPATFFPNPHQDLNSRSAISFLPPSYEPPFQL</sequence>
<protein>
    <recommendedName>
        <fullName evidence="2">Myb/SANT-like DNA-binding domain-containing protein</fullName>
    </recommendedName>
</protein>
<evidence type="ECO:0000313" key="3">
    <source>
        <dbReference type="EMBL" id="KAG8446279.1"/>
    </source>
</evidence>